<sequence>MRNKFFRKLISIVFLLIYNVEIFAANLVVDPNSNYNTKLDESANGVPIVNISTPNKNGISINEFNEYNIDEKGQILNNADNIGRSHLGGLINANPNLAPNQAANLIILQVNGSNRSQIEGYLEALSRERVDVILSNENGLYINNGGTINIKNFTATTGRVNLKDGDFIGIDVERGNIVIGPKGMDGTNANYVELIAKTLELRGNVVTNDLKVVTGSNKIDKKGNITEKNAKGDIAIDARNLGGMYANRIKIISTDKGAGVNSDAFIVSKNSKLEITADGKIKVNKVQGKGIDIKGKEYEQKDLAYSDEEISINADKIKLSGTGTQANKQINLNGTVENNATIYTKEGLKTKDLTNTGIVQAINKIEVEGNLTNKGEILTNSNLTAKDTISTKKLIAKNGISVNKLENSGIIATDKKLDIKGNLINSGEVQAIDNISVSGNVNNNGEILTNNSFSAKNTITTKKLIAKEGITTDKLENKGIVATEKNLNINKDLINSGNIQAIGKISVVENTNNTGEILTNSSFTSKNLKTTNKLMTKDDINISKLENSGKVISNKKLNVDGSLINSGEIQTLDNINIKENIVNSGDILTNGTLTSKDVKNDKVISVSKDINTGKLENSGKVSTAKKLDINGNLTNLGNIQAVENITVANNVLNKGTILTNGSFTSKDIKNEKELSANKDISVSKLENSGNIVSNSKININGVLTNTGELKTLDSITVSGDTTNNGSILTNKNFVTSDLTNNQKIIAKEKIDIKNLKNSGTIASGNKFTINGNLENTNSIETTNLDIIGNKLTNSGSIKADNITTNVANITNDGKILSFNNISFSNAQNIINTNEIIALKEIKANNTNLVNSGNIASNEKLLLNSSNITNTNKIASSTIEMQNNKKFDNTGEIIGNNVTLTTTNDINLIGKLHGAQSLTISGKNITNNGETTGTGTTTITANNFTNNKELSAQTLTVTATGDVVNNSELNGGTVSITGNNIQNNDLIAAAGDLTLKAANKVENKSGKTIFAGEKLSITGKEILNNKNSELLGSNIELTADKVRNEVGTIKAFNDITIKTDKFENIGEVKDLDKYESYYETWDGKILSESEIGDWKRYYSESSRKRSNGHAGDHVRDKQREAYERISNTVAEDKYKSLLFPKYKKLMEGYLGNEGEHREKTGTAKIQDIPLKEKVRSKGETEHGKVLAGRNITIEGKNGGNSQEVLNKDSIISAGNTVKINTNKLENIVSIGEKVKVKTGEEYMEVKFEHTGRRANRHVQMNVTYIRDFADDYITKKVPVLDENGEQVYETYEVGDKTRRRKKYETVTEYVGRYAYVTGSPSVIEGKNVLINNLVKQQIDDANGKINEGKENKVIREEREVFTGIKKDIKEEKIDPNKNISNLNEFNVKDELKKYGNVGTDGAIYNGNSGINGQIAGSTKVIDEIIKNGKIDTDASLSSALFIKNVSPNSKYLLETRPKYINQNSFYGSDYFLSRVGYEDKWNRVRRLGDAYYENELIERSITEKLGTRFLNGKEISAKDLMDNAAEEAKKNGLTIGKALTKEQIAKLDKDIVWYEYQNVDGIQVLAPKVYLSQNTLKNINTDTRSRITGLENTYVRTGNLENTGLIDGYGNTYVEAKEVNNRTLGNQLAEIRGNKTTIIAQNNINNIGARISGNENLNLVAINGDIVNKSTVEKIEFNNGEFNRSKFTKIDSVGEIVSNGNMYMLTNNYTSVGAVTQAKNANINVTNDINIKSQEVSGEQKFGKDDSQYNYYGFERNIGSVVKAENLNTTANNLNISGSAVTTKTADLDVKKLNIESKVDKEDEIRKSSYKDLLKSGSKKETIHSEENSAGSLYVENKGTIRGDVNLVGSNLVLGDNSFVAGKLTTDSRELHNSYSLEEKKKGFSGSIGSGGFSVGYGKSESKLKEKDLTNAKSNLILGDGTTLNKGADITATNLIHGNISINNGDVKFGARKDVKDVETSSKSSGINLSVKIKSEALDRAKQGVDSFKQMKSRDILGGIASSTNTVTGVVQGLSSNITKKDGSKATLKDIKDGDFKVNNNYYANAGVNLGFNKSSSESKSHNEFGVVTTIKGKDKNSSITYNNVKNITYVGTQAQNTKFIYNNVENITKTAVELNNYSSSSSRSSGISAGVTINYNNGFQAEANAVNISASKSNMNSNGTNFQNGKFVNVDEVHNNTKNMTLSGFNQEGGTVTGNIQNLTIESKQNTSTTIGSTKGGSLSIAPNGMPSGSANYSQTNGERKVVDSPTTFLIGDGSNLKVGKVDNTAAAIGATGNGKLSIDEYVGYNLENVDKSKTVGGSVGISTSGINSIGINYNDRKQEGITKNTVIGNVEIGKSSGDEINKDLVSMTEVTKDRKFETNVNIESQTIKYALNPSQFKEDLQIAIIEGKATGRTVVKTIDNVINGDKSQDIGDAERRSLIEIKEAIIRVQTAPAMDIIAKENLADKNVQAKLKVEIEKFDPNDPTLSEKVRERLDELKAEGKEIVAFYDKTTGKIFINQNAKDEEVRASIAREYKIREDLKLGKGKANDKGQLRSTVAGEIAYDEIKNRLKKGDKNPISASSFDVAKMDKDSEVTSDRYFNKTRGNLEKILEDLKYYGVGSLLNLARPFVTSKKEKEIDDKIEDARKKRKDRKESIDEEVIREEKNELDRQMEISKLKYQLFNMKDSPEKKLLENRLHNLIRESDTLEGFYKVVFSSNKNDKDIKEFLTTPKEREEYRQREINKLRYRIFSEKDPNEKMALESRMKYLIRESNQLDGFLENGKEFLHSAAKQAPEGALKGLAFSAASKVKMSGPLLFLLTSEDLNSNEDAMLSDMRKKNIKDISPDEEKYIKDYPEYYEDENIASRINILKTEWNKTERNNDIANYYSNKGTDISRGLGSFVGDFGGMIAGGIAGEIAISKATNTFRGNLNKSTNFNNYKEFPNNSSPINSNTVSLNQEFTTINSLDNSQFSNQAEVVKTVNIKRPLQDVSNIVDWNPVKKVDSSGEYLMNVLNDNKTNYYLDYKVAGYYASDIRNMTLTEMRNVGTKGWNKTIRILKGDAKDAYNFYRTRAAEIIGSRNIEKKFTDGSPVEQVLTEGFDKNGYKFNFRNFSTDGGGNYPTIELYNTNGKSKYEIKFKE</sequence>
<dbReference type="InterPro" id="IPR008619">
    <property type="entry name" value="Filamentous_hemagglutn_rpt"/>
</dbReference>
<evidence type="ECO:0000256" key="1">
    <source>
        <dbReference type="SAM" id="MobiDB-lite"/>
    </source>
</evidence>
<dbReference type="Pfam" id="PF13332">
    <property type="entry name" value="Fil_haemagg_2"/>
    <property type="match status" value="1"/>
</dbReference>
<dbReference type="InterPro" id="IPR012334">
    <property type="entry name" value="Pectin_lyas_fold"/>
</dbReference>
<evidence type="ECO:0000313" key="3">
    <source>
        <dbReference type="EMBL" id="EAA24506.1"/>
    </source>
</evidence>
<dbReference type="SUPFAM" id="SSF51126">
    <property type="entry name" value="Pectin lyase-like"/>
    <property type="match status" value="1"/>
</dbReference>
<dbReference type="InterPro" id="IPR011050">
    <property type="entry name" value="Pectin_lyase_fold/virulence"/>
</dbReference>
<organism evidence="3 4">
    <name type="scientific">Fusobacterium vincentii ATCC 49256</name>
    <dbReference type="NCBI Taxonomy" id="209882"/>
    <lineage>
        <taxon>Bacteria</taxon>
        <taxon>Fusobacteriati</taxon>
        <taxon>Fusobacteriota</taxon>
        <taxon>Fusobacteriia</taxon>
        <taxon>Fusobacteriales</taxon>
        <taxon>Fusobacteriaceae</taxon>
        <taxon>Fusobacterium</taxon>
    </lineage>
</organism>
<dbReference type="InterPro" id="IPR008638">
    <property type="entry name" value="FhaB/CdiA-like_TPS"/>
</dbReference>
<dbReference type="InterPro" id="IPR025157">
    <property type="entry name" value="Hemagglutinin_rpt"/>
</dbReference>
<evidence type="ECO:0000313" key="4">
    <source>
        <dbReference type="Proteomes" id="UP000006454"/>
    </source>
</evidence>
<dbReference type="EMBL" id="AABF01000028">
    <property type="protein sequence ID" value="EAA24506.1"/>
    <property type="molecule type" value="Genomic_DNA"/>
</dbReference>
<dbReference type="Pfam" id="PF05860">
    <property type="entry name" value="TPS"/>
    <property type="match status" value="1"/>
</dbReference>
<dbReference type="SMART" id="SM00912">
    <property type="entry name" value="Haemagg_act"/>
    <property type="match status" value="1"/>
</dbReference>
<protein>
    <submittedName>
        <fullName evidence="3">Hemolysin</fullName>
    </submittedName>
</protein>
<comment type="caution">
    <text evidence="3">The sequence shown here is derived from an EMBL/GenBank/DDBJ whole genome shotgun (WGS) entry which is preliminary data.</text>
</comment>
<feature type="compositionally biased region" description="Polar residues" evidence="1">
    <location>
        <begin position="2227"/>
        <end position="2237"/>
    </location>
</feature>
<dbReference type="Proteomes" id="UP000006454">
    <property type="component" value="Unassembled WGS sequence"/>
</dbReference>
<reference evidence="3 4" key="1">
    <citation type="journal article" date="2003" name="Genome Res.">
        <title>Genome analysis of F. nucleatum sub spp vincentii and its comparison with the genome of F. nucleatum ATCC 25586.</title>
        <authorList>
            <person name="Kapatral V."/>
            <person name="Ivanova N."/>
            <person name="Anderson I."/>
            <person name="Reznik G."/>
            <person name="Bhattacharyya A."/>
            <person name="Gardner W.L."/>
            <person name="Mikhailova N."/>
            <person name="Lapidus A."/>
            <person name="Larsen N."/>
            <person name="D'Souza M."/>
            <person name="Walunas T."/>
            <person name="Haselkorn R."/>
            <person name="Overbeek R."/>
            <person name="Kyrpides N."/>
        </authorList>
    </citation>
    <scope>NUCLEOTIDE SEQUENCE [LARGE SCALE GENOMIC DNA]</scope>
    <source>
        <strain evidence="3 4">ATCC 49256</strain>
    </source>
</reference>
<evidence type="ECO:0000259" key="2">
    <source>
        <dbReference type="SMART" id="SM00912"/>
    </source>
</evidence>
<dbReference type="Pfam" id="PF05594">
    <property type="entry name" value="Fil_haemagg"/>
    <property type="match status" value="4"/>
</dbReference>
<dbReference type="Gene3D" id="2.160.20.10">
    <property type="entry name" value="Single-stranded right-handed beta-helix, Pectin lyase-like"/>
    <property type="match status" value="1"/>
</dbReference>
<accession>Q7P6S5</accession>
<feature type="compositionally biased region" description="Low complexity" evidence="1">
    <location>
        <begin position="2207"/>
        <end position="2220"/>
    </location>
</feature>
<proteinExistence type="predicted"/>
<name>Q7P6S5_FUSVC</name>
<gene>
    <name evidence="3" type="ORF">FNV1407</name>
</gene>
<dbReference type="GO" id="GO:0003824">
    <property type="term" value="F:catalytic activity"/>
    <property type="evidence" value="ECO:0007669"/>
    <property type="project" value="UniProtKB-ARBA"/>
</dbReference>
<feature type="domain" description="Filamentous haemagglutinin FhaB/tRNA nuclease CdiA-like TPS" evidence="2">
    <location>
        <begin position="43"/>
        <end position="165"/>
    </location>
</feature>
<feature type="region of interest" description="Disordered" evidence="1">
    <location>
        <begin position="2207"/>
        <end position="2239"/>
    </location>
</feature>